<dbReference type="PROSITE" id="PS51063">
    <property type="entry name" value="HTH_CRP_2"/>
    <property type="match status" value="1"/>
</dbReference>
<gene>
    <name evidence="2" type="ORF">SDC9_185978</name>
</gene>
<dbReference type="Pfam" id="PF13545">
    <property type="entry name" value="HTH_Crp_2"/>
    <property type="match status" value="1"/>
</dbReference>
<name>A0A645HQP2_9ZZZZ</name>
<dbReference type="AlphaFoldDB" id="A0A645HQP2"/>
<accession>A0A645HQP2</accession>
<dbReference type="InterPro" id="IPR036388">
    <property type="entry name" value="WH-like_DNA-bd_sf"/>
</dbReference>
<comment type="caution">
    <text evidence="2">The sequence shown here is derived from an EMBL/GenBank/DDBJ whole genome shotgun (WGS) entry which is preliminary data.</text>
</comment>
<proteinExistence type="predicted"/>
<organism evidence="2">
    <name type="scientific">bioreactor metagenome</name>
    <dbReference type="NCBI Taxonomy" id="1076179"/>
    <lineage>
        <taxon>unclassified sequences</taxon>
        <taxon>metagenomes</taxon>
        <taxon>ecological metagenomes</taxon>
    </lineage>
</organism>
<dbReference type="SMART" id="SM00419">
    <property type="entry name" value="HTH_CRP"/>
    <property type="match status" value="1"/>
</dbReference>
<dbReference type="GO" id="GO:0003677">
    <property type="term" value="F:DNA binding"/>
    <property type="evidence" value="ECO:0007669"/>
    <property type="project" value="InterPro"/>
</dbReference>
<dbReference type="EMBL" id="VSSQ01093700">
    <property type="protein sequence ID" value="MPN38454.1"/>
    <property type="molecule type" value="Genomic_DNA"/>
</dbReference>
<protein>
    <recommendedName>
        <fullName evidence="1">HTH crp-type domain-containing protein</fullName>
    </recommendedName>
</protein>
<evidence type="ECO:0000313" key="2">
    <source>
        <dbReference type="EMBL" id="MPN38454.1"/>
    </source>
</evidence>
<dbReference type="Gene3D" id="1.10.10.10">
    <property type="entry name" value="Winged helix-like DNA-binding domain superfamily/Winged helix DNA-binding domain"/>
    <property type="match status" value="1"/>
</dbReference>
<reference evidence="2" key="1">
    <citation type="submission" date="2019-08" db="EMBL/GenBank/DDBJ databases">
        <authorList>
            <person name="Kucharzyk K."/>
            <person name="Murdoch R.W."/>
            <person name="Higgins S."/>
            <person name="Loffler F."/>
        </authorList>
    </citation>
    <scope>NUCLEOTIDE SEQUENCE</scope>
</reference>
<feature type="domain" description="HTH crp-type" evidence="1">
    <location>
        <begin position="1"/>
        <end position="60"/>
    </location>
</feature>
<dbReference type="InterPro" id="IPR036390">
    <property type="entry name" value="WH_DNA-bd_sf"/>
</dbReference>
<dbReference type="SUPFAM" id="SSF46785">
    <property type="entry name" value="Winged helix' DNA-binding domain"/>
    <property type="match status" value="1"/>
</dbReference>
<sequence length="96" mass="10364">MRDLDDVAQGPAVVELNMAKSVIASRLSLTQEHFSRLLRQLSDSGMIAVEGRQIQIPDVCRMRQYLASGEGHAVNRLGRSAGRGRATSELLGAVAC</sequence>
<dbReference type="GO" id="GO:0006355">
    <property type="term" value="P:regulation of DNA-templated transcription"/>
    <property type="evidence" value="ECO:0007669"/>
    <property type="project" value="InterPro"/>
</dbReference>
<dbReference type="InterPro" id="IPR012318">
    <property type="entry name" value="HTH_CRP"/>
</dbReference>
<evidence type="ECO:0000259" key="1">
    <source>
        <dbReference type="PROSITE" id="PS51063"/>
    </source>
</evidence>